<dbReference type="InterPro" id="IPR001878">
    <property type="entry name" value="Znf_CCHC"/>
</dbReference>
<dbReference type="Gene3D" id="4.10.60.10">
    <property type="entry name" value="Zinc finger, CCHC-type"/>
    <property type="match status" value="2"/>
</dbReference>
<dbReference type="PANTHER" id="PTHR47103">
    <property type="entry name" value="DNA-BINDING PROTEIN"/>
    <property type="match status" value="1"/>
</dbReference>
<evidence type="ECO:0000256" key="4">
    <source>
        <dbReference type="ARBA" id="ARBA00022833"/>
    </source>
</evidence>
<dbReference type="OrthoDB" id="427960at2759"/>
<evidence type="ECO:0000256" key="5">
    <source>
        <dbReference type="PROSITE-ProRule" id="PRU00047"/>
    </source>
</evidence>
<evidence type="ECO:0000256" key="3">
    <source>
        <dbReference type="ARBA" id="ARBA00022771"/>
    </source>
</evidence>
<reference evidence="7 8" key="1">
    <citation type="journal article" date="2019" name="Commun. Biol.">
        <title>The bagworm genome reveals a unique fibroin gene that provides high tensile strength.</title>
        <authorList>
            <person name="Kono N."/>
            <person name="Nakamura H."/>
            <person name="Ohtoshi R."/>
            <person name="Tomita M."/>
            <person name="Numata K."/>
            <person name="Arakawa K."/>
        </authorList>
    </citation>
    <scope>NUCLEOTIDE SEQUENCE [LARGE SCALE GENOMIC DNA]</scope>
</reference>
<accession>A0A4C1TDK0</accession>
<dbReference type="GO" id="GO:0003676">
    <property type="term" value="F:nucleic acid binding"/>
    <property type="evidence" value="ECO:0007669"/>
    <property type="project" value="InterPro"/>
</dbReference>
<dbReference type="SUPFAM" id="SSF57756">
    <property type="entry name" value="Retrovirus zinc finger-like domains"/>
    <property type="match status" value="2"/>
</dbReference>
<dbReference type="EMBL" id="BGZK01004927">
    <property type="protein sequence ID" value="GBP11650.1"/>
    <property type="molecule type" value="Genomic_DNA"/>
</dbReference>
<gene>
    <name evidence="7" type="ORF">EVAR_72767_1</name>
</gene>
<name>A0A4C1TDK0_EUMVA</name>
<dbReference type="STRING" id="151549.A0A4C1TDK0"/>
<sequence>MSMTSTCYNCNRPGHFARECSSGGGRGGSGRDVRRSHFREKCFKCNQFGHFARNCPEASERCYRCNDIGISRIVHNQTLPVLNATRLATGRVIVLIHLVTVDHVTISCYHEPPWTHF</sequence>
<dbReference type="GO" id="GO:0008270">
    <property type="term" value="F:zinc ion binding"/>
    <property type="evidence" value="ECO:0007669"/>
    <property type="project" value="UniProtKB-KW"/>
</dbReference>
<dbReference type="SMART" id="SM00343">
    <property type="entry name" value="ZnF_C2HC"/>
    <property type="match status" value="2"/>
</dbReference>
<dbReference type="PANTHER" id="PTHR47103:SF8">
    <property type="entry name" value="DNA-BINDING PROTEIN"/>
    <property type="match status" value="1"/>
</dbReference>
<evidence type="ECO:0000313" key="8">
    <source>
        <dbReference type="Proteomes" id="UP000299102"/>
    </source>
</evidence>
<keyword evidence="4" id="KW-0862">Zinc</keyword>
<keyword evidence="1" id="KW-0479">Metal-binding</keyword>
<evidence type="ECO:0000313" key="7">
    <source>
        <dbReference type="EMBL" id="GBP11650.1"/>
    </source>
</evidence>
<keyword evidence="2" id="KW-0677">Repeat</keyword>
<proteinExistence type="predicted"/>
<dbReference type="InterPro" id="IPR036875">
    <property type="entry name" value="Znf_CCHC_sf"/>
</dbReference>
<comment type="caution">
    <text evidence="7">The sequence shown here is derived from an EMBL/GenBank/DDBJ whole genome shotgun (WGS) entry which is preliminary data.</text>
</comment>
<organism evidence="7 8">
    <name type="scientific">Eumeta variegata</name>
    <name type="common">Bagworm moth</name>
    <name type="synonym">Eumeta japonica</name>
    <dbReference type="NCBI Taxonomy" id="151549"/>
    <lineage>
        <taxon>Eukaryota</taxon>
        <taxon>Metazoa</taxon>
        <taxon>Ecdysozoa</taxon>
        <taxon>Arthropoda</taxon>
        <taxon>Hexapoda</taxon>
        <taxon>Insecta</taxon>
        <taxon>Pterygota</taxon>
        <taxon>Neoptera</taxon>
        <taxon>Endopterygota</taxon>
        <taxon>Lepidoptera</taxon>
        <taxon>Glossata</taxon>
        <taxon>Ditrysia</taxon>
        <taxon>Tineoidea</taxon>
        <taxon>Psychidae</taxon>
        <taxon>Oiketicinae</taxon>
        <taxon>Eumeta</taxon>
    </lineage>
</organism>
<dbReference type="Pfam" id="PF00098">
    <property type="entry name" value="zf-CCHC"/>
    <property type="match status" value="2"/>
</dbReference>
<protein>
    <submittedName>
        <fullName evidence="7">CCHC-type zinc finger protein CG3800</fullName>
    </submittedName>
</protein>
<evidence type="ECO:0000256" key="2">
    <source>
        <dbReference type="ARBA" id="ARBA00022737"/>
    </source>
</evidence>
<dbReference type="AlphaFoldDB" id="A0A4C1TDK0"/>
<keyword evidence="3 5" id="KW-0863">Zinc-finger</keyword>
<feature type="domain" description="CCHC-type" evidence="6">
    <location>
        <begin position="41"/>
        <end position="57"/>
    </location>
</feature>
<dbReference type="PROSITE" id="PS50158">
    <property type="entry name" value="ZF_CCHC"/>
    <property type="match status" value="2"/>
</dbReference>
<keyword evidence="8" id="KW-1185">Reference proteome</keyword>
<dbReference type="Proteomes" id="UP000299102">
    <property type="component" value="Unassembled WGS sequence"/>
</dbReference>
<feature type="domain" description="CCHC-type" evidence="6">
    <location>
        <begin position="7"/>
        <end position="20"/>
    </location>
</feature>
<evidence type="ECO:0000256" key="1">
    <source>
        <dbReference type="ARBA" id="ARBA00022723"/>
    </source>
</evidence>
<evidence type="ECO:0000259" key="6">
    <source>
        <dbReference type="PROSITE" id="PS50158"/>
    </source>
</evidence>